<protein>
    <submittedName>
        <fullName evidence="1">ATP-binding protein</fullName>
    </submittedName>
</protein>
<organism evidence="1 2">
    <name type="scientific">Cytobacillus horneckiae</name>
    <dbReference type="NCBI Taxonomy" id="549687"/>
    <lineage>
        <taxon>Bacteria</taxon>
        <taxon>Bacillati</taxon>
        <taxon>Bacillota</taxon>
        <taxon>Bacilli</taxon>
        <taxon>Bacillales</taxon>
        <taxon>Bacillaceae</taxon>
        <taxon>Cytobacillus</taxon>
    </lineage>
</organism>
<keyword evidence="1" id="KW-0547">Nucleotide-binding</keyword>
<accession>A0A2N0ZJN6</accession>
<gene>
    <name evidence="1" type="ORF">CWS20_07695</name>
</gene>
<keyword evidence="1" id="KW-0067">ATP-binding</keyword>
<evidence type="ECO:0000313" key="2">
    <source>
        <dbReference type="Proteomes" id="UP000233343"/>
    </source>
</evidence>
<dbReference type="EMBL" id="PISD01000013">
    <property type="protein sequence ID" value="PKG29739.1"/>
    <property type="molecule type" value="Genomic_DNA"/>
</dbReference>
<dbReference type="GO" id="GO:0005524">
    <property type="term" value="F:ATP binding"/>
    <property type="evidence" value="ECO:0007669"/>
    <property type="project" value="UniProtKB-KW"/>
</dbReference>
<proteinExistence type="predicted"/>
<keyword evidence="2" id="KW-1185">Reference proteome</keyword>
<sequence>MRDVLVIPFSPEESIVIASDNSGGIGLKKDDVVAVPYEIVSYYAFRVAMMECIAASAIPFSITLQNFCGDEAWAALTAGIEKGLIELGMAHIPLTGSTESNFTLKQSAVGISVMGRVKNNQYDDELLCTDQTEIAIIGQPLVGNEVIEQEEAVAPLSLCKRICEMPEVNVLPVGSKGILAELNMLFSNRTFTEASISCELDLLRSSGPATCFIAVFPSYRRGEIEKAAGGYFHKLFVK</sequence>
<dbReference type="RefSeq" id="WP_066192907.1">
    <property type="nucleotide sequence ID" value="NZ_JAFDQP010000010.1"/>
</dbReference>
<dbReference type="AlphaFoldDB" id="A0A2N0ZJN6"/>
<reference evidence="1 2" key="1">
    <citation type="journal article" date="2010" name="Int. J. Syst. Evol. Microbiol.">
        <title>Bacillus horneckiae sp. nov., isolated from a spacecraft-assembly clean room.</title>
        <authorList>
            <person name="Vaishampayan P."/>
            <person name="Probst A."/>
            <person name="Krishnamurthi S."/>
            <person name="Ghosh S."/>
            <person name="Osman S."/>
            <person name="McDowall A."/>
            <person name="Ruckmani A."/>
            <person name="Mayilraj S."/>
            <person name="Venkateswaran K."/>
        </authorList>
    </citation>
    <scope>NUCLEOTIDE SEQUENCE [LARGE SCALE GENOMIC DNA]</scope>
    <source>
        <strain evidence="2">1PO1SC</strain>
    </source>
</reference>
<dbReference type="Proteomes" id="UP000233343">
    <property type="component" value="Unassembled WGS sequence"/>
</dbReference>
<evidence type="ECO:0000313" key="1">
    <source>
        <dbReference type="EMBL" id="PKG29739.1"/>
    </source>
</evidence>
<name>A0A2N0ZJN6_9BACI</name>
<comment type="caution">
    <text evidence="1">The sequence shown here is derived from an EMBL/GenBank/DDBJ whole genome shotgun (WGS) entry which is preliminary data.</text>
</comment>